<dbReference type="CDD" id="cd15853">
    <property type="entry name" value="SNARE_Bet1"/>
    <property type="match status" value="1"/>
</dbReference>
<evidence type="ECO:0000313" key="11">
    <source>
        <dbReference type="Proteomes" id="UP000245910"/>
    </source>
</evidence>
<dbReference type="GO" id="GO:0000139">
    <property type="term" value="C:Golgi membrane"/>
    <property type="evidence" value="ECO:0007669"/>
    <property type="project" value="UniProtKB-SubCell"/>
</dbReference>
<dbReference type="EMBL" id="LN649232">
    <property type="protein sequence ID" value="CEI40709.1"/>
    <property type="molecule type" value="Genomic_DNA"/>
</dbReference>
<keyword evidence="7 9" id="KW-0472">Membrane</keyword>
<evidence type="ECO:0000256" key="1">
    <source>
        <dbReference type="ARBA" id="ARBA00004394"/>
    </source>
</evidence>
<evidence type="ECO:0000256" key="4">
    <source>
        <dbReference type="ARBA" id="ARBA00022927"/>
    </source>
</evidence>
<organism evidence="10 11">
    <name type="scientific">Fusarium venenatum</name>
    <dbReference type="NCBI Taxonomy" id="56646"/>
    <lineage>
        <taxon>Eukaryota</taxon>
        <taxon>Fungi</taxon>
        <taxon>Dikarya</taxon>
        <taxon>Ascomycota</taxon>
        <taxon>Pezizomycotina</taxon>
        <taxon>Sordariomycetes</taxon>
        <taxon>Hypocreomycetidae</taxon>
        <taxon>Hypocreales</taxon>
        <taxon>Nectriaceae</taxon>
        <taxon>Fusarium</taxon>
    </lineage>
</organism>
<evidence type="ECO:0000313" key="10">
    <source>
        <dbReference type="EMBL" id="CEI40709.1"/>
    </source>
</evidence>
<dbReference type="STRING" id="56646.A0A2L2T8U1"/>
<evidence type="ECO:0000256" key="9">
    <source>
        <dbReference type="SAM" id="Phobius"/>
    </source>
</evidence>
<dbReference type="InterPro" id="IPR039899">
    <property type="entry name" value="BET1_SNARE"/>
</dbReference>
<dbReference type="PANTHER" id="PTHR12791">
    <property type="entry name" value="GOLGI SNARE BET1-RELATED"/>
    <property type="match status" value="1"/>
</dbReference>
<evidence type="ECO:0000256" key="2">
    <source>
        <dbReference type="ARBA" id="ARBA00022448"/>
    </source>
</evidence>
<proteinExistence type="predicted"/>
<comment type="subcellular location">
    <subcellularLocation>
        <location evidence="8">Endomembrane system</location>
        <topology evidence="8">Single-pass type IV membrane protein</topology>
    </subcellularLocation>
    <subcellularLocation>
        <location evidence="1">Golgi apparatus membrane</location>
    </subcellularLocation>
</comment>
<dbReference type="SUPFAM" id="SSF58038">
    <property type="entry name" value="SNARE fusion complex"/>
    <property type="match status" value="1"/>
</dbReference>
<evidence type="ECO:0000256" key="7">
    <source>
        <dbReference type="ARBA" id="ARBA00023136"/>
    </source>
</evidence>
<accession>A0A2L2T8U1</accession>
<name>A0A2L2T8U1_9HYPO</name>
<evidence type="ECO:0000256" key="3">
    <source>
        <dbReference type="ARBA" id="ARBA00022692"/>
    </source>
</evidence>
<evidence type="ECO:0000256" key="6">
    <source>
        <dbReference type="ARBA" id="ARBA00023034"/>
    </source>
</evidence>
<keyword evidence="5 9" id="KW-1133">Transmembrane helix</keyword>
<keyword evidence="4" id="KW-0653">Protein transport</keyword>
<sequence length="121" mass="13369">MWRCDLQAPVLDNSFPYSDNLIPAMSEAYERERQNNARLDELSAKVSALRGVTVDIYDNARAQDVIDNTSDTFSSMTTQMKGSAGRLTRMAASGNRVAILKLSGIVIGIFLVLFYGAKLIF</sequence>
<dbReference type="Proteomes" id="UP000245910">
    <property type="component" value="Chromosome IIII"/>
</dbReference>
<protein>
    <recommendedName>
        <fullName evidence="12">t-SNARE coiled-coil homology domain-containing protein</fullName>
    </recommendedName>
</protein>
<dbReference type="AlphaFoldDB" id="A0A2L2T8U1"/>
<evidence type="ECO:0000256" key="8">
    <source>
        <dbReference type="ARBA" id="ARBA00046280"/>
    </source>
</evidence>
<dbReference type="GO" id="GO:0015031">
    <property type="term" value="P:protein transport"/>
    <property type="evidence" value="ECO:0007669"/>
    <property type="project" value="UniProtKB-KW"/>
</dbReference>
<keyword evidence="11" id="KW-1185">Reference proteome</keyword>
<feature type="transmembrane region" description="Helical" evidence="9">
    <location>
        <begin position="98"/>
        <end position="117"/>
    </location>
</feature>
<keyword evidence="3 9" id="KW-0812">Transmembrane</keyword>
<keyword evidence="6" id="KW-0333">Golgi apparatus</keyword>
<keyword evidence="2" id="KW-0813">Transport</keyword>
<evidence type="ECO:0008006" key="12">
    <source>
        <dbReference type="Google" id="ProtNLM"/>
    </source>
</evidence>
<reference evidence="11" key="1">
    <citation type="submission" date="2014-10" db="EMBL/GenBank/DDBJ databases">
        <authorList>
            <person name="King R."/>
        </authorList>
    </citation>
    <scope>NUCLEOTIDE SEQUENCE [LARGE SCALE GENOMIC DNA]</scope>
    <source>
        <strain evidence="11">A3/5</strain>
    </source>
</reference>
<evidence type="ECO:0000256" key="5">
    <source>
        <dbReference type="ARBA" id="ARBA00022989"/>
    </source>
</evidence>